<dbReference type="InterPro" id="IPR013559">
    <property type="entry name" value="YheO"/>
</dbReference>
<keyword evidence="4" id="KW-1185">Reference proteome</keyword>
<dbReference type="OrthoDB" id="9796595at2"/>
<feature type="domain" description="YheO-like" evidence="1">
    <location>
        <begin position="10"/>
        <end position="120"/>
    </location>
</feature>
<evidence type="ECO:0000259" key="1">
    <source>
        <dbReference type="Pfam" id="PF08348"/>
    </source>
</evidence>
<evidence type="ECO:0000313" key="4">
    <source>
        <dbReference type="Proteomes" id="UP000515847"/>
    </source>
</evidence>
<sequence>MKKIREEMDLLKSIIKGIAEQFGERCEVVLHDYDNPYDKTIVAIENGHVTGRKVGDCGTNLGLEVLRGTVKNGDRYNYLTQTKSGKLLRSSSIYIKNDEGKPIGAICINYDITDFVMAEKTLKSITISNQKDETNEVITNDINELLDYLIQKSLQHVGIPVALMNKEDKIKGLKFLDDKGAFLIKKSADRISKYYDISKFTLYNYLEEARNGIGQNIKEEL</sequence>
<dbReference type="RefSeq" id="WP_034424400.1">
    <property type="nucleotide sequence ID" value="NZ_CP045798.1"/>
</dbReference>
<dbReference type="PANTHER" id="PTHR35568">
    <property type="entry name" value="TRANSCRIPTIONAL REGULATOR DAUR"/>
    <property type="match status" value="1"/>
</dbReference>
<dbReference type="InterPro" id="IPR039446">
    <property type="entry name" value="DauR-like"/>
</dbReference>
<dbReference type="EMBL" id="CP045798">
    <property type="protein sequence ID" value="QNB46033.1"/>
    <property type="molecule type" value="Genomic_DNA"/>
</dbReference>
<evidence type="ECO:0000259" key="2">
    <source>
        <dbReference type="Pfam" id="PF13309"/>
    </source>
</evidence>
<gene>
    <name evidence="3" type="ORF">BR63_06700</name>
</gene>
<dbReference type="Pfam" id="PF13309">
    <property type="entry name" value="HTH_22"/>
    <property type="match status" value="1"/>
</dbReference>
<reference evidence="3 4" key="1">
    <citation type="journal article" date="2019" name="Front. Microbiol.">
        <title>Thermoanaerosceptrum fracticalcis gen. nov. sp. nov., a Novel Fumarate-Fermenting Microorganism From a Deep Fractured Carbonate Aquifer of the US Great Basin.</title>
        <authorList>
            <person name="Hamilton-Brehm S.D."/>
            <person name="Stewart L.E."/>
            <person name="Zavarin M."/>
            <person name="Caldwell M."/>
            <person name="Lawson P.A."/>
            <person name="Onstott T.C."/>
            <person name="Grzymski J."/>
            <person name="Neveux I."/>
            <person name="Lollar B.S."/>
            <person name="Russell C.E."/>
            <person name="Moser D.P."/>
        </authorList>
    </citation>
    <scope>NUCLEOTIDE SEQUENCE [LARGE SCALE GENOMIC DNA]</scope>
    <source>
        <strain evidence="3 4">DRI-13</strain>
    </source>
</reference>
<dbReference type="PANTHER" id="PTHR35568:SF1">
    <property type="entry name" value="TRANSCRIPTIONAL REGULATOR DAUR"/>
    <property type="match status" value="1"/>
</dbReference>
<accession>A0A7G6E1S9</accession>
<evidence type="ECO:0000313" key="3">
    <source>
        <dbReference type="EMBL" id="QNB46033.1"/>
    </source>
</evidence>
<dbReference type="Pfam" id="PF08348">
    <property type="entry name" value="PAS_6"/>
    <property type="match status" value="1"/>
</dbReference>
<name>A0A7G6E1S9_THEFR</name>
<dbReference type="KEGG" id="tfr:BR63_06700"/>
<dbReference type="Proteomes" id="UP000515847">
    <property type="component" value="Chromosome"/>
</dbReference>
<organism evidence="3 4">
    <name type="scientific">Thermanaerosceptrum fracticalcis</name>
    <dbReference type="NCBI Taxonomy" id="1712410"/>
    <lineage>
        <taxon>Bacteria</taxon>
        <taxon>Bacillati</taxon>
        <taxon>Bacillota</taxon>
        <taxon>Clostridia</taxon>
        <taxon>Eubacteriales</taxon>
        <taxon>Peptococcaceae</taxon>
        <taxon>Thermanaerosceptrum</taxon>
    </lineage>
</organism>
<dbReference type="InterPro" id="IPR039445">
    <property type="entry name" value="DauR-like_HTH"/>
</dbReference>
<protein>
    <submittedName>
        <fullName evidence="3">Transcriptional regulator</fullName>
    </submittedName>
</protein>
<feature type="domain" description="Transcriptional regulator DauR-like HTH" evidence="2">
    <location>
        <begin position="146"/>
        <end position="206"/>
    </location>
</feature>
<dbReference type="AlphaFoldDB" id="A0A7G6E1S9"/>
<proteinExistence type="predicted"/>